<dbReference type="PROSITE" id="PS51166">
    <property type="entry name" value="CBM20"/>
    <property type="match status" value="1"/>
</dbReference>
<dbReference type="GO" id="GO:0016020">
    <property type="term" value="C:membrane"/>
    <property type="evidence" value="ECO:0007669"/>
    <property type="project" value="TreeGrafter"/>
</dbReference>
<keyword evidence="2" id="KW-1133">Transmembrane helix</keyword>
<dbReference type="Proteomes" id="UP000261540">
    <property type="component" value="Unplaced"/>
</dbReference>
<dbReference type="PANTHER" id="PTHR15048:SF0">
    <property type="entry name" value="STARCH-BINDING DOMAIN-CONTAINING PROTEIN 1"/>
    <property type="match status" value="1"/>
</dbReference>
<evidence type="ECO:0000259" key="3">
    <source>
        <dbReference type="PROSITE" id="PS51166"/>
    </source>
</evidence>
<dbReference type="InterPro" id="IPR013783">
    <property type="entry name" value="Ig-like_fold"/>
</dbReference>
<protein>
    <submittedName>
        <fullName evidence="4">Uncharacterized LOC111839426</fullName>
    </submittedName>
</protein>
<dbReference type="OrthoDB" id="6123450at2759"/>
<feature type="transmembrane region" description="Helical" evidence="2">
    <location>
        <begin position="26"/>
        <end position="47"/>
    </location>
</feature>
<reference evidence="4" key="1">
    <citation type="submission" date="2025-08" db="UniProtKB">
        <authorList>
            <consortium name="Ensembl"/>
        </authorList>
    </citation>
    <scope>IDENTIFICATION</scope>
</reference>
<name>A0A3B3QUG3_9TELE</name>
<dbReference type="AlphaFoldDB" id="A0A3B3QUG3"/>
<dbReference type="SMART" id="SM01065">
    <property type="entry name" value="CBM_2"/>
    <property type="match status" value="1"/>
</dbReference>
<evidence type="ECO:0000313" key="4">
    <source>
        <dbReference type="Ensembl" id="ENSPKIP00000009275.1"/>
    </source>
</evidence>
<dbReference type="Ensembl" id="ENSPKIT00000033380.1">
    <property type="protein sequence ID" value="ENSPKIP00000009275.1"/>
    <property type="gene ID" value="ENSPKIG00000024449.1"/>
</dbReference>
<evidence type="ECO:0000313" key="5">
    <source>
        <dbReference type="Proteomes" id="UP000261540"/>
    </source>
</evidence>
<dbReference type="KEGG" id="pki:111839426"/>
<dbReference type="SUPFAM" id="SSF49452">
    <property type="entry name" value="Starch-binding domain-like"/>
    <property type="match status" value="1"/>
</dbReference>
<keyword evidence="5" id="KW-1185">Reference proteome</keyword>
<dbReference type="STRING" id="1676925.ENSPKIP00000009275"/>
<accession>A0A3B3QUG3</accession>
<dbReference type="GO" id="GO:2001070">
    <property type="term" value="F:starch binding"/>
    <property type="evidence" value="ECO:0007669"/>
    <property type="project" value="InterPro"/>
</dbReference>
<keyword evidence="2" id="KW-0812">Transmembrane</keyword>
<dbReference type="GeneID" id="111839426"/>
<dbReference type="InterPro" id="IPR002044">
    <property type="entry name" value="CBM20"/>
</dbReference>
<dbReference type="GeneTree" id="ENSGT00390000007731"/>
<dbReference type="Gene3D" id="2.60.40.10">
    <property type="entry name" value="Immunoglobulins"/>
    <property type="match status" value="1"/>
</dbReference>
<keyword evidence="2" id="KW-0472">Membrane</keyword>
<dbReference type="InterPro" id="IPR013784">
    <property type="entry name" value="Carb-bd-like_fold"/>
</dbReference>
<feature type="domain" description="CBM20" evidence="3">
    <location>
        <begin position="354"/>
        <end position="454"/>
    </location>
</feature>
<dbReference type="RefSeq" id="XP_023659110.1">
    <property type="nucleotide sequence ID" value="XM_023803342.2"/>
</dbReference>
<dbReference type="Pfam" id="PF00686">
    <property type="entry name" value="CBM_20"/>
    <property type="match status" value="1"/>
</dbReference>
<proteinExistence type="predicted"/>
<reference evidence="4" key="2">
    <citation type="submission" date="2025-09" db="UniProtKB">
        <authorList>
            <consortium name="Ensembl"/>
        </authorList>
    </citation>
    <scope>IDENTIFICATION</scope>
</reference>
<evidence type="ECO:0000256" key="2">
    <source>
        <dbReference type="SAM" id="Phobius"/>
    </source>
</evidence>
<evidence type="ECO:0000256" key="1">
    <source>
        <dbReference type="SAM" id="MobiDB-lite"/>
    </source>
</evidence>
<sequence length="455" mass="50131">MIHRKTKAIAAGRRDNNRFLCTVVRYGPAVGVVIFSLLSLWAVIAIYRTMTGEKKNKKYASERKEISTERHAPCDSKLTENSVDCREDVWLPAELQNLCPCATTIDELNQCFESGLGKDQGENPAQLHASNQAETPPAHSDVSSYIIPKFCMVGQQELSCSGNDNYHNDRPDLSGQLTGGYHADTKTDSTIEEIGMAIGTLVSGCDIQVQDNPRLPKMDTEVHGQFPNSHHYHEHECLSIHINDDSGAGNMTESKTESNVMGQICNKNVDVNVTEGSLDSSQRFAAISTEVGDSNQVEREHEGLVDILDTNCTFPEKYAEDQGDADPAESVLKESRCQYSLDGDPMGKRVVVVPPMPQMVALHFGVHYITSSPPQQLAVTGSIPELGDWTSFVPLCPSPDGSWVDTVALPADIQAEWKFVLVEDGKIQRWEECANRRLETGSDSDILLHKAWGII</sequence>
<organism evidence="4 5">
    <name type="scientific">Paramormyrops kingsleyae</name>
    <dbReference type="NCBI Taxonomy" id="1676925"/>
    <lineage>
        <taxon>Eukaryota</taxon>
        <taxon>Metazoa</taxon>
        <taxon>Chordata</taxon>
        <taxon>Craniata</taxon>
        <taxon>Vertebrata</taxon>
        <taxon>Euteleostomi</taxon>
        <taxon>Actinopterygii</taxon>
        <taxon>Neopterygii</taxon>
        <taxon>Teleostei</taxon>
        <taxon>Osteoglossocephala</taxon>
        <taxon>Osteoglossomorpha</taxon>
        <taxon>Osteoglossiformes</taxon>
        <taxon>Mormyridae</taxon>
        <taxon>Paramormyrops</taxon>
    </lineage>
</organism>
<feature type="region of interest" description="Disordered" evidence="1">
    <location>
        <begin position="122"/>
        <end position="141"/>
    </location>
</feature>
<dbReference type="PANTHER" id="PTHR15048">
    <property type="entry name" value="STARCH-BINDING DOMAIN-CONTAINING PROTEIN 1"/>
    <property type="match status" value="1"/>
</dbReference>